<protein>
    <submittedName>
        <fullName evidence="2">NAD(P)/FAD-dependent oxidoreductase</fullName>
    </submittedName>
</protein>
<dbReference type="InterPro" id="IPR050982">
    <property type="entry name" value="Auxin_biosynth/cation_transpt"/>
</dbReference>
<name>A0A5C4JQI1_9HYPH</name>
<dbReference type="Proteomes" id="UP000307874">
    <property type="component" value="Unassembled WGS sequence"/>
</dbReference>
<dbReference type="Pfam" id="PF13738">
    <property type="entry name" value="Pyr_redox_3"/>
    <property type="match status" value="1"/>
</dbReference>
<dbReference type="InterPro" id="IPR036188">
    <property type="entry name" value="FAD/NAD-bd_sf"/>
</dbReference>
<dbReference type="EMBL" id="VCLB01000006">
    <property type="protein sequence ID" value="TNB47481.1"/>
    <property type="molecule type" value="Genomic_DNA"/>
</dbReference>
<comment type="caution">
    <text evidence="2">The sequence shown here is derived from an EMBL/GenBank/DDBJ whole genome shotgun (WGS) entry which is preliminary data.</text>
</comment>
<evidence type="ECO:0000256" key="1">
    <source>
        <dbReference type="ARBA" id="ARBA00023002"/>
    </source>
</evidence>
<accession>A0A5C4JQI1</accession>
<dbReference type="OrthoDB" id="8671611at2"/>
<evidence type="ECO:0000313" key="2">
    <source>
        <dbReference type="EMBL" id="TNB47481.1"/>
    </source>
</evidence>
<dbReference type="AlphaFoldDB" id="A0A5C4JQI1"/>
<dbReference type="GO" id="GO:0050660">
    <property type="term" value="F:flavin adenine dinucleotide binding"/>
    <property type="evidence" value="ECO:0007669"/>
    <property type="project" value="TreeGrafter"/>
</dbReference>
<dbReference type="SUPFAM" id="SSF51905">
    <property type="entry name" value="FAD/NAD(P)-binding domain"/>
    <property type="match status" value="2"/>
</dbReference>
<dbReference type="RefSeq" id="WP_138748642.1">
    <property type="nucleotide sequence ID" value="NZ_VCLB01000006.1"/>
</dbReference>
<dbReference type="Gene3D" id="3.50.50.60">
    <property type="entry name" value="FAD/NAD(P)-binding domain"/>
    <property type="match status" value="1"/>
</dbReference>
<gene>
    <name evidence="2" type="ORF">FF124_11510</name>
</gene>
<evidence type="ECO:0000313" key="3">
    <source>
        <dbReference type="Proteomes" id="UP000307874"/>
    </source>
</evidence>
<organism evidence="2 3">
    <name type="scientific">Martelella lutilitoris</name>
    <dbReference type="NCBI Taxonomy" id="2583532"/>
    <lineage>
        <taxon>Bacteria</taxon>
        <taxon>Pseudomonadati</taxon>
        <taxon>Pseudomonadota</taxon>
        <taxon>Alphaproteobacteria</taxon>
        <taxon>Hyphomicrobiales</taxon>
        <taxon>Aurantimonadaceae</taxon>
        <taxon>Martelella</taxon>
    </lineage>
</organism>
<keyword evidence="3" id="KW-1185">Reference proteome</keyword>
<keyword evidence="1" id="KW-0560">Oxidoreductase</keyword>
<reference evidence="2 3" key="1">
    <citation type="submission" date="2019-06" db="EMBL/GenBank/DDBJ databases">
        <title>Martelella lutilitoris sp. nov., isolated from a tidal mudflat.</title>
        <authorList>
            <person name="Kim Y.-J."/>
        </authorList>
    </citation>
    <scope>NUCLEOTIDE SEQUENCE [LARGE SCALE GENOMIC DNA]</scope>
    <source>
        <strain evidence="2 3">GH2-6</strain>
    </source>
</reference>
<dbReference type="GO" id="GO:0004497">
    <property type="term" value="F:monooxygenase activity"/>
    <property type="evidence" value="ECO:0007669"/>
    <property type="project" value="TreeGrafter"/>
</dbReference>
<proteinExistence type="predicted"/>
<sequence>MQCLSDLSPSLSGGLEQRLEQLAARAAWEMACIEAEAPVWLKKPAEAAHYNVVIVGAGLNGLSAAFALRRRGIEGVLVIDKAEAGREGPWVTSARMKTLRSPKTLAGPDFGIPSLSPRAWYEAVYGAETFAGLEKIGREDWMRYMLWFRKASGVTVHNETRLEAVAEAEDGLRLTISGNGTLPREITCRRLIMANGMDGCGGPYVPENVAALPKAFWTHSGEEADDSHLQGKDVIVLGSATSSFDWAVVALEAGARRVTMVARAKELACTEVLAWTNFPGYLGAFAELPDAEKWRFSRHYYDLKVPPTQDQYDRATAYPNFAMELGSGIHALAVEDGRIRAETRNGTLMADHILLGTGYSVDFSMRPELLPLEGRFAHWRDRFTPPQGEDCPPVLQAPYLGRTFELTPMDAARDHWVSRIHMFNGGAVPSLGPVSNGITGVKYGIARIADGLTRAFFLEDAARFREELAGYREPHFNPRGKVSA</sequence>
<dbReference type="PANTHER" id="PTHR43539">
    <property type="entry name" value="FLAVIN-BINDING MONOOXYGENASE-LIKE PROTEIN (AFU_ORTHOLOGUE AFUA_4G09220)"/>
    <property type="match status" value="1"/>
</dbReference>
<dbReference type="PANTHER" id="PTHR43539:SF91">
    <property type="entry name" value="FAD-DEPENDENT URATE HYDROXYLASE"/>
    <property type="match status" value="1"/>
</dbReference>